<reference evidence="2 3" key="1">
    <citation type="journal article" date="2020" name="Mol. Plant">
        <title>The Chromosome-Based Rubber Tree Genome Provides New Insights into Spurge Genome Evolution and Rubber Biosynthesis.</title>
        <authorList>
            <person name="Liu J."/>
            <person name="Shi C."/>
            <person name="Shi C.C."/>
            <person name="Li W."/>
            <person name="Zhang Q.J."/>
            <person name="Zhang Y."/>
            <person name="Li K."/>
            <person name="Lu H.F."/>
            <person name="Shi C."/>
            <person name="Zhu S.T."/>
            <person name="Xiao Z.Y."/>
            <person name="Nan H."/>
            <person name="Yue Y."/>
            <person name="Zhu X.G."/>
            <person name="Wu Y."/>
            <person name="Hong X.N."/>
            <person name="Fan G.Y."/>
            <person name="Tong Y."/>
            <person name="Zhang D."/>
            <person name="Mao C.L."/>
            <person name="Liu Y.L."/>
            <person name="Hao S.J."/>
            <person name="Liu W.Q."/>
            <person name="Lv M.Q."/>
            <person name="Zhang H.B."/>
            <person name="Liu Y."/>
            <person name="Hu-Tang G.R."/>
            <person name="Wang J.P."/>
            <person name="Wang J.H."/>
            <person name="Sun Y.H."/>
            <person name="Ni S.B."/>
            <person name="Chen W.B."/>
            <person name="Zhang X.C."/>
            <person name="Jiao Y.N."/>
            <person name="Eichler E.E."/>
            <person name="Li G.H."/>
            <person name="Liu X."/>
            <person name="Gao L.Z."/>
        </authorList>
    </citation>
    <scope>NUCLEOTIDE SEQUENCE [LARGE SCALE GENOMIC DNA]</scope>
    <source>
        <strain evidence="3">cv. GT1</strain>
        <tissue evidence="2">Leaf</tissue>
    </source>
</reference>
<evidence type="ECO:0000313" key="2">
    <source>
        <dbReference type="EMBL" id="KAF2305684.1"/>
    </source>
</evidence>
<keyword evidence="3" id="KW-1185">Reference proteome</keyword>
<proteinExistence type="predicted"/>
<comment type="caution">
    <text evidence="2">The sequence shown here is derived from an EMBL/GenBank/DDBJ whole genome shotgun (WGS) entry which is preliminary data.</text>
</comment>
<dbReference type="EMBL" id="JAAGAX010000008">
    <property type="protein sequence ID" value="KAF2305684.1"/>
    <property type="molecule type" value="Genomic_DNA"/>
</dbReference>
<evidence type="ECO:0008006" key="4">
    <source>
        <dbReference type="Google" id="ProtNLM"/>
    </source>
</evidence>
<protein>
    <recommendedName>
        <fullName evidence="4">Transposase MuDR plant domain-containing protein</fullName>
    </recommendedName>
</protein>
<evidence type="ECO:0000256" key="1">
    <source>
        <dbReference type="SAM" id="MobiDB-lite"/>
    </source>
</evidence>
<organism evidence="2 3">
    <name type="scientific">Hevea brasiliensis</name>
    <name type="common">Para rubber tree</name>
    <name type="synonym">Siphonia brasiliensis</name>
    <dbReference type="NCBI Taxonomy" id="3981"/>
    <lineage>
        <taxon>Eukaryota</taxon>
        <taxon>Viridiplantae</taxon>
        <taxon>Streptophyta</taxon>
        <taxon>Embryophyta</taxon>
        <taxon>Tracheophyta</taxon>
        <taxon>Spermatophyta</taxon>
        <taxon>Magnoliopsida</taxon>
        <taxon>eudicotyledons</taxon>
        <taxon>Gunneridae</taxon>
        <taxon>Pentapetalae</taxon>
        <taxon>rosids</taxon>
        <taxon>fabids</taxon>
        <taxon>Malpighiales</taxon>
        <taxon>Euphorbiaceae</taxon>
        <taxon>Crotonoideae</taxon>
        <taxon>Micrandreae</taxon>
        <taxon>Hevea</taxon>
    </lineage>
</organism>
<feature type="region of interest" description="Disordered" evidence="1">
    <location>
        <begin position="66"/>
        <end position="94"/>
    </location>
</feature>
<name>A0A6A6LXF9_HEVBR</name>
<evidence type="ECO:0000313" key="3">
    <source>
        <dbReference type="Proteomes" id="UP000467840"/>
    </source>
</evidence>
<dbReference type="AlphaFoldDB" id="A0A6A6LXF9"/>
<sequence>MTKNLADWRKLLNKKKKRCPVEVHIGGKFTEGPVYTYVGGTVVLGGWSDCHEMGYRDIINKCKDDGEYEESDDNGFETPYTSDENDLGDSNKKEKKRQVLYKTCCDHITLEFVIGMVFENGQQFRDYVQKYAICNGYNIGW</sequence>
<feature type="compositionally biased region" description="Acidic residues" evidence="1">
    <location>
        <begin position="66"/>
        <end position="75"/>
    </location>
</feature>
<accession>A0A6A6LXF9</accession>
<gene>
    <name evidence="2" type="ORF">GH714_007532</name>
</gene>
<dbReference type="Proteomes" id="UP000467840">
    <property type="component" value="Chromosome 9"/>
</dbReference>